<dbReference type="InterPro" id="IPR000504">
    <property type="entry name" value="RRM_dom"/>
</dbReference>
<evidence type="ECO:0000313" key="5">
    <source>
        <dbReference type="WBParaSite" id="SMUV_0000754001-mRNA-1"/>
    </source>
</evidence>
<keyword evidence="2" id="KW-0812">Transmembrane</keyword>
<dbReference type="Pfam" id="PF00076">
    <property type="entry name" value="RRM_1"/>
    <property type="match status" value="1"/>
</dbReference>
<name>A0A0N5ARZ4_9BILA</name>
<dbReference type="InterPro" id="IPR057603">
    <property type="entry name" value="Periphilin-1_C"/>
</dbReference>
<protein>
    <submittedName>
        <fullName evidence="5">RRM domain-containing protein</fullName>
    </submittedName>
</protein>
<evidence type="ECO:0000313" key="4">
    <source>
        <dbReference type="Proteomes" id="UP000046393"/>
    </source>
</evidence>
<dbReference type="GO" id="GO:0045814">
    <property type="term" value="P:negative regulation of gene expression, epigenetic"/>
    <property type="evidence" value="ECO:0007669"/>
    <property type="project" value="TreeGrafter"/>
</dbReference>
<keyword evidence="4" id="KW-1185">Reference proteome</keyword>
<dbReference type="GO" id="GO:0045892">
    <property type="term" value="P:negative regulation of DNA-templated transcription"/>
    <property type="evidence" value="ECO:0007669"/>
    <property type="project" value="InterPro"/>
</dbReference>
<reference evidence="5" key="1">
    <citation type="submission" date="2017-02" db="UniProtKB">
        <authorList>
            <consortium name="WormBaseParasite"/>
        </authorList>
    </citation>
    <scope>IDENTIFICATION</scope>
</reference>
<evidence type="ECO:0000256" key="1">
    <source>
        <dbReference type="PROSITE-ProRule" id="PRU00176"/>
    </source>
</evidence>
<dbReference type="Gene3D" id="3.30.70.330">
    <property type="match status" value="1"/>
</dbReference>
<dbReference type="GO" id="GO:0097355">
    <property type="term" value="P:protein localization to heterochromatin"/>
    <property type="evidence" value="ECO:0007669"/>
    <property type="project" value="TreeGrafter"/>
</dbReference>
<feature type="domain" description="RRM" evidence="3">
    <location>
        <begin position="24"/>
        <end position="101"/>
    </location>
</feature>
<evidence type="ECO:0000256" key="2">
    <source>
        <dbReference type="SAM" id="Phobius"/>
    </source>
</evidence>
<dbReference type="InterPro" id="IPR028851">
    <property type="entry name" value="Pphln1"/>
</dbReference>
<proteinExistence type="predicted"/>
<evidence type="ECO:0000259" key="3">
    <source>
        <dbReference type="PROSITE" id="PS50102"/>
    </source>
</evidence>
<dbReference type="STRING" id="451379.A0A0N5ARZ4"/>
<dbReference type="GO" id="GO:0003723">
    <property type="term" value="F:RNA binding"/>
    <property type="evidence" value="ECO:0007669"/>
    <property type="project" value="UniProtKB-UniRule"/>
</dbReference>
<keyword evidence="2" id="KW-1133">Transmembrane helix</keyword>
<keyword evidence="1" id="KW-0694">RNA-binding</keyword>
<organism evidence="4 5">
    <name type="scientific">Syphacia muris</name>
    <dbReference type="NCBI Taxonomy" id="451379"/>
    <lineage>
        <taxon>Eukaryota</taxon>
        <taxon>Metazoa</taxon>
        <taxon>Ecdysozoa</taxon>
        <taxon>Nematoda</taxon>
        <taxon>Chromadorea</taxon>
        <taxon>Rhabditida</taxon>
        <taxon>Spirurina</taxon>
        <taxon>Oxyuridomorpha</taxon>
        <taxon>Oxyuroidea</taxon>
        <taxon>Oxyuridae</taxon>
        <taxon>Syphacia</taxon>
    </lineage>
</organism>
<dbReference type="PANTHER" id="PTHR15836:SF4">
    <property type="entry name" value="PERIPHILIN-1"/>
    <property type="match status" value="1"/>
</dbReference>
<keyword evidence="2" id="KW-0472">Membrane</keyword>
<sequence>MDNYYRGSSRFDRINQDEVPKSKHTIFIRGLPGYIRTDEVKDFFEDHIGPCSFDFVKISPDQLKLFVAVRFETREAAKECMSKYRDSEVLGHAVELTWFKDIRRYVSYQQSQGYFRFFRCFYFYFTCFCDRMACSVFFFAAFLALKSDCETFAFVVKMIVQKEPELEGRLRIALGEIIKDMEEKFYGKIDDYLDQSIKLLELV</sequence>
<dbReference type="PROSITE" id="PS50102">
    <property type="entry name" value="RRM"/>
    <property type="match status" value="1"/>
</dbReference>
<dbReference type="InterPro" id="IPR035979">
    <property type="entry name" value="RBD_domain_sf"/>
</dbReference>
<dbReference type="PANTHER" id="PTHR15836">
    <property type="entry name" value="PERIPHILIN 1"/>
    <property type="match status" value="1"/>
</dbReference>
<dbReference type="Proteomes" id="UP000046393">
    <property type="component" value="Unplaced"/>
</dbReference>
<accession>A0A0N5ARZ4</accession>
<dbReference type="GO" id="GO:0005654">
    <property type="term" value="C:nucleoplasm"/>
    <property type="evidence" value="ECO:0007669"/>
    <property type="project" value="TreeGrafter"/>
</dbReference>
<dbReference type="SMART" id="SM00360">
    <property type="entry name" value="RRM"/>
    <property type="match status" value="1"/>
</dbReference>
<dbReference type="InterPro" id="IPR012677">
    <property type="entry name" value="Nucleotide-bd_a/b_plait_sf"/>
</dbReference>
<dbReference type="AlphaFoldDB" id="A0A0N5ARZ4"/>
<dbReference type="SUPFAM" id="SSF54928">
    <property type="entry name" value="RNA-binding domain, RBD"/>
    <property type="match status" value="1"/>
</dbReference>
<feature type="transmembrane region" description="Helical" evidence="2">
    <location>
        <begin position="121"/>
        <end position="145"/>
    </location>
</feature>
<dbReference type="Pfam" id="PF25234">
    <property type="entry name" value="Periphilin_C"/>
    <property type="match status" value="1"/>
</dbReference>
<dbReference type="CDD" id="cd00590">
    <property type="entry name" value="RRM_SF"/>
    <property type="match status" value="1"/>
</dbReference>
<dbReference type="WBParaSite" id="SMUV_0000754001-mRNA-1">
    <property type="protein sequence ID" value="SMUV_0000754001-mRNA-1"/>
    <property type="gene ID" value="SMUV_0000754001"/>
</dbReference>